<evidence type="ECO:0000256" key="1">
    <source>
        <dbReference type="SAM" id="MobiDB-lite"/>
    </source>
</evidence>
<reference evidence="2" key="1">
    <citation type="submission" date="2019-08" db="EMBL/GenBank/DDBJ databases">
        <authorList>
            <person name="Kucharzyk K."/>
            <person name="Murdoch R.W."/>
            <person name="Higgins S."/>
            <person name="Loffler F."/>
        </authorList>
    </citation>
    <scope>NUCLEOTIDE SEQUENCE</scope>
</reference>
<organism evidence="2">
    <name type="scientific">bioreactor metagenome</name>
    <dbReference type="NCBI Taxonomy" id="1076179"/>
    <lineage>
        <taxon>unclassified sequences</taxon>
        <taxon>metagenomes</taxon>
        <taxon>ecological metagenomes</taxon>
    </lineage>
</organism>
<name>A0A645G0P7_9ZZZZ</name>
<dbReference type="AlphaFoldDB" id="A0A645G0P7"/>
<comment type="caution">
    <text evidence="2">The sequence shown here is derived from an EMBL/GenBank/DDBJ whole genome shotgun (WGS) entry which is preliminary data.</text>
</comment>
<sequence length="89" mass="9767">MEGFTGEDGEVDFDLVEPGRVDRSVDHDRVRVSLLQPDLSGHTSVRRAVVHDPEHTPSRRVGFGCHHVIDQSGERLDPGGRIGDAQDLA</sequence>
<dbReference type="EMBL" id="VSSQ01067081">
    <property type="protein sequence ID" value="MPN19512.1"/>
    <property type="molecule type" value="Genomic_DNA"/>
</dbReference>
<feature type="region of interest" description="Disordered" evidence="1">
    <location>
        <begin position="70"/>
        <end position="89"/>
    </location>
</feature>
<accession>A0A645G0P7</accession>
<protein>
    <submittedName>
        <fullName evidence="2">Uncharacterized protein</fullName>
    </submittedName>
</protein>
<proteinExistence type="predicted"/>
<evidence type="ECO:0000313" key="2">
    <source>
        <dbReference type="EMBL" id="MPN19512.1"/>
    </source>
</evidence>
<gene>
    <name evidence="2" type="ORF">SDC9_166883</name>
</gene>